<gene>
    <name evidence="5" type="primary">hpaIIM_1</name>
    <name evidence="5" type="ORF">SDC9_46805</name>
</gene>
<evidence type="ECO:0000256" key="2">
    <source>
        <dbReference type="ARBA" id="ARBA00022603"/>
    </source>
</evidence>
<dbReference type="SUPFAM" id="SSF53335">
    <property type="entry name" value="S-adenosyl-L-methionine-dependent methyltransferases"/>
    <property type="match status" value="1"/>
</dbReference>
<dbReference type="InterPro" id="IPR001525">
    <property type="entry name" value="C5_MeTfrase"/>
</dbReference>
<dbReference type="InterPro" id="IPR050390">
    <property type="entry name" value="C5-Methyltransferase"/>
</dbReference>
<dbReference type="PANTHER" id="PTHR23068">
    <property type="entry name" value="DNA CYTOSINE-5- -METHYLTRANSFERASE 3-RELATED"/>
    <property type="match status" value="1"/>
</dbReference>
<dbReference type="EMBL" id="VSSQ01000739">
    <property type="protein sequence ID" value="MPM00578.1"/>
    <property type="molecule type" value="Genomic_DNA"/>
</dbReference>
<keyword evidence="3 5" id="KW-0808">Transferase</keyword>
<evidence type="ECO:0000256" key="4">
    <source>
        <dbReference type="ARBA" id="ARBA00022691"/>
    </source>
</evidence>
<keyword evidence="2 5" id="KW-0489">Methyltransferase</keyword>
<reference evidence="5" key="1">
    <citation type="submission" date="2019-08" db="EMBL/GenBank/DDBJ databases">
        <authorList>
            <person name="Kucharzyk K."/>
            <person name="Murdoch R.W."/>
            <person name="Higgins S."/>
            <person name="Loffler F."/>
        </authorList>
    </citation>
    <scope>NUCLEOTIDE SEQUENCE</scope>
</reference>
<accession>A0A644WAN8</accession>
<keyword evidence="4" id="KW-0949">S-adenosyl-L-methionine</keyword>
<dbReference type="PROSITE" id="PS00094">
    <property type="entry name" value="C5_MTASE_1"/>
    <property type="match status" value="1"/>
</dbReference>
<sequence>MKILSLFDGISCGRVALERAGIPVEKYYASEIDKYAIRVAQKNYPDTIQVGDVTQIDGSKFRDIDILIGGSPCQGFSFAGKQLNFEDPRSKLFFEYVRILNEIKPKYFLLENVCMKKECEDVISQALGVFPMMINSSLVSAQNRKRLYWTNISKVTRPKDRGIVWGDVREHGVPSGAFYYTDKAKNWIHRHEERTGKKLKIFDDGDKMQMLEASMHKKYSSQRFFGINDTYGIRYITPLECERCQTLPDEYTSCVSNTQRYIQLGNGWTVDVVAHILGFVNT</sequence>
<dbReference type="PROSITE" id="PS51679">
    <property type="entry name" value="SAM_MT_C5"/>
    <property type="match status" value="1"/>
</dbReference>
<evidence type="ECO:0000313" key="5">
    <source>
        <dbReference type="EMBL" id="MPM00578.1"/>
    </source>
</evidence>
<name>A0A644WAN8_9ZZZZ</name>
<dbReference type="EC" id="2.1.1.37" evidence="1"/>
<dbReference type="GO" id="GO:0032259">
    <property type="term" value="P:methylation"/>
    <property type="evidence" value="ECO:0007669"/>
    <property type="project" value="UniProtKB-KW"/>
</dbReference>
<dbReference type="InterPro" id="IPR018117">
    <property type="entry name" value="C5_DNA_meth_AS"/>
</dbReference>
<dbReference type="Gene3D" id="3.40.50.150">
    <property type="entry name" value="Vaccinia Virus protein VP39"/>
    <property type="match status" value="1"/>
</dbReference>
<dbReference type="PANTHER" id="PTHR23068:SF25">
    <property type="entry name" value="DNA (CYTOSINE-5)-METHYLTRANSFERASE DRM2"/>
    <property type="match status" value="1"/>
</dbReference>
<proteinExistence type="predicted"/>
<dbReference type="Gene3D" id="3.90.120.10">
    <property type="entry name" value="DNA Methylase, subunit A, domain 2"/>
    <property type="match status" value="1"/>
</dbReference>
<protein>
    <recommendedName>
        <fullName evidence="1">DNA (cytosine-5-)-methyltransferase</fullName>
        <ecNumber evidence="1">2.1.1.37</ecNumber>
    </recommendedName>
</protein>
<dbReference type="Pfam" id="PF00145">
    <property type="entry name" value="DNA_methylase"/>
    <property type="match status" value="1"/>
</dbReference>
<evidence type="ECO:0000256" key="3">
    <source>
        <dbReference type="ARBA" id="ARBA00022679"/>
    </source>
</evidence>
<organism evidence="5">
    <name type="scientific">bioreactor metagenome</name>
    <dbReference type="NCBI Taxonomy" id="1076179"/>
    <lineage>
        <taxon>unclassified sequences</taxon>
        <taxon>metagenomes</taxon>
        <taxon>ecological metagenomes</taxon>
    </lineage>
</organism>
<comment type="caution">
    <text evidence="5">The sequence shown here is derived from an EMBL/GenBank/DDBJ whole genome shotgun (WGS) entry which is preliminary data.</text>
</comment>
<dbReference type="GO" id="GO:0005634">
    <property type="term" value="C:nucleus"/>
    <property type="evidence" value="ECO:0007669"/>
    <property type="project" value="TreeGrafter"/>
</dbReference>
<dbReference type="InterPro" id="IPR029063">
    <property type="entry name" value="SAM-dependent_MTases_sf"/>
</dbReference>
<dbReference type="GO" id="GO:0003886">
    <property type="term" value="F:DNA (cytosine-5-)-methyltransferase activity"/>
    <property type="evidence" value="ECO:0007669"/>
    <property type="project" value="UniProtKB-EC"/>
</dbReference>
<dbReference type="AlphaFoldDB" id="A0A644WAN8"/>
<evidence type="ECO:0000256" key="1">
    <source>
        <dbReference type="ARBA" id="ARBA00011975"/>
    </source>
</evidence>
<dbReference type="NCBIfam" id="TIGR00675">
    <property type="entry name" value="dcm"/>
    <property type="match status" value="1"/>
</dbReference>